<dbReference type="GO" id="GO:0009159">
    <property type="term" value="P:deoxyribonucleoside monophosphate catabolic process"/>
    <property type="evidence" value="ECO:0007669"/>
    <property type="project" value="TreeGrafter"/>
</dbReference>
<dbReference type="Pfam" id="PF05014">
    <property type="entry name" value="Nuc_deoxyrib_tr"/>
    <property type="match status" value="1"/>
</dbReference>
<gene>
    <name evidence="1" type="ORF">YH65_09890</name>
</gene>
<protein>
    <submittedName>
        <fullName evidence="1">Nucleoside 2-deoxyribosyltransferase</fullName>
    </submittedName>
</protein>
<name>A0A7U4M2G1_9BACT</name>
<sequence>MKKKIYLAAPLFNEQERIYNKSIKNLLTSRYEVYLPQEDGLLLKNLLDQGVALSIAERKIFSADIAAMENCDILLAILDGAHIDEGVAFEIGYMYALDKKCIGIQTDIRRQLPSGNNPMISMSLDKIFDNAEDVVHWLEGLA</sequence>
<keyword evidence="2" id="KW-1185">Reference proteome</keyword>
<dbReference type="PANTHER" id="PTHR15364">
    <property type="entry name" value="2'-DEOXYNUCLEOSIDE 5'-PHOSPHATE N-HYDROLASE 1"/>
    <property type="match status" value="1"/>
</dbReference>
<dbReference type="InterPro" id="IPR007710">
    <property type="entry name" value="Nucleoside_deoxyribTrfase"/>
</dbReference>
<keyword evidence="1" id="KW-0808">Transferase</keyword>
<accession>A0A7U4M2G1</accession>
<proteinExistence type="predicted"/>
<reference evidence="2" key="2">
    <citation type="journal article" date="2017" name="Stand. Genomic Sci.">
        <title>Complete genome sequence of the sulfur-oxidizing chemolithoautotrophic Sulfurovum lithotrophicum 42BKTT.</title>
        <authorList>
            <person name="Jeon W."/>
            <person name="Priscilla L."/>
            <person name="Park G."/>
            <person name="Lee H."/>
            <person name="Lee N."/>
            <person name="Lee D."/>
            <person name="Kwon H."/>
            <person name="Ahn I."/>
            <person name="Lee C."/>
            <person name="Lee H."/>
            <person name="Ahn J."/>
        </authorList>
    </citation>
    <scope>NUCLEOTIDE SEQUENCE [LARGE SCALE GENOMIC DNA]</scope>
    <source>
        <strain evidence="2">ATCC BAA-797 / 42BKT</strain>
    </source>
</reference>
<dbReference type="SUPFAM" id="SSF52309">
    <property type="entry name" value="N-(deoxy)ribosyltransferase-like"/>
    <property type="match status" value="1"/>
</dbReference>
<organism evidence="1 2">
    <name type="scientific">Sulfurovum lithotrophicum</name>
    <dbReference type="NCBI Taxonomy" id="206403"/>
    <lineage>
        <taxon>Bacteria</taxon>
        <taxon>Pseudomonadati</taxon>
        <taxon>Campylobacterota</taxon>
        <taxon>Epsilonproteobacteria</taxon>
        <taxon>Campylobacterales</taxon>
        <taxon>Sulfurovaceae</taxon>
        <taxon>Sulfurovum</taxon>
    </lineage>
</organism>
<dbReference type="GO" id="GO:0070694">
    <property type="term" value="F:5-hydroxymethyl-dUMP N-hydrolase activity"/>
    <property type="evidence" value="ECO:0007669"/>
    <property type="project" value="TreeGrafter"/>
</dbReference>
<dbReference type="KEGG" id="slh:YH65_09890"/>
<dbReference type="EMBL" id="CP011308">
    <property type="protein sequence ID" value="AKF25658.1"/>
    <property type="molecule type" value="Genomic_DNA"/>
</dbReference>
<dbReference type="InterPro" id="IPR051239">
    <property type="entry name" value="2'-dNMP_N-hydrolase"/>
</dbReference>
<dbReference type="GO" id="GO:0016740">
    <property type="term" value="F:transferase activity"/>
    <property type="evidence" value="ECO:0007669"/>
    <property type="project" value="UniProtKB-KW"/>
</dbReference>
<dbReference type="RefSeq" id="WP_046551722.1">
    <property type="nucleotide sequence ID" value="NZ_CP011308.1"/>
</dbReference>
<dbReference type="PANTHER" id="PTHR15364:SF0">
    <property type="entry name" value="2'-DEOXYNUCLEOSIDE 5'-PHOSPHATE N-HYDROLASE 1"/>
    <property type="match status" value="1"/>
</dbReference>
<dbReference type="OrthoDB" id="9795789at2"/>
<reference evidence="1 2" key="1">
    <citation type="submission" date="2015-04" db="EMBL/GenBank/DDBJ databases">
        <title>Complete genome sequence of Sulfurovum lithotrophicum ATCC BAA-797T.</title>
        <authorList>
            <person name="Ahn J."/>
            <person name="Park G."/>
            <person name="Jeon W."/>
            <person name="Jang Y."/>
            <person name="Jang M."/>
            <person name="Lee H."/>
            <person name="Lee H."/>
        </authorList>
    </citation>
    <scope>NUCLEOTIDE SEQUENCE [LARGE SCALE GENOMIC DNA]</scope>
    <source>
        <strain evidence="2">ATCC BAA-797 / 42BKT</strain>
    </source>
</reference>
<evidence type="ECO:0000313" key="2">
    <source>
        <dbReference type="Proteomes" id="UP000034444"/>
    </source>
</evidence>
<dbReference type="Gene3D" id="3.40.50.450">
    <property type="match status" value="1"/>
</dbReference>
<evidence type="ECO:0000313" key="1">
    <source>
        <dbReference type="EMBL" id="AKF25658.1"/>
    </source>
</evidence>
<dbReference type="Proteomes" id="UP000034444">
    <property type="component" value="Chromosome"/>
</dbReference>
<dbReference type="AlphaFoldDB" id="A0A7U4M2G1"/>